<reference evidence="18" key="1">
    <citation type="submission" date="2019-08" db="EMBL/GenBank/DDBJ databases">
        <title>Reference gene set and small RNA set construction with multiple tissues from Davidia involucrata Baill.</title>
        <authorList>
            <person name="Yang H."/>
            <person name="Zhou C."/>
            <person name="Li G."/>
            <person name="Wang J."/>
            <person name="Gao P."/>
            <person name="Wang M."/>
            <person name="Wang R."/>
            <person name="Zhao Y."/>
        </authorList>
    </citation>
    <scope>NUCLEOTIDE SEQUENCE</scope>
    <source>
        <tissue evidence="18">Mixed with DoveR01_LX</tissue>
    </source>
</reference>
<dbReference type="FunFam" id="3.30.40.10:FF:000475">
    <property type="entry name" value="RING-H2 finger protein ATL3"/>
    <property type="match status" value="1"/>
</dbReference>
<dbReference type="InterPro" id="IPR013083">
    <property type="entry name" value="Znf_RING/FYVE/PHD"/>
</dbReference>
<keyword evidence="18" id="KW-0012">Acyltransferase</keyword>
<dbReference type="PANTHER" id="PTHR46913:SF1">
    <property type="entry name" value="RING-H2 FINGER PROTEIN ATL16"/>
    <property type="match status" value="1"/>
</dbReference>
<dbReference type="SUPFAM" id="SSF57850">
    <property type="entry name" value="RING/U-box"/>
    <property type="match status" value="1"/>
</dbReference>
<evidence type="ECO:0000256" key="15">
    <source>
        <dbReference type="SAM" id="MobiDB-lite"/>
    </source>
</evidence>
<keyword evidence="8 14" id="KW-0863">Zinc-finger</keyword>
<dbReference type="PANTHER" id="PTHR46913">
    <property type="entry name" value="RING-H2 FINGER PROTEIN ATL16"/>
    <property type="match status" value="1"/>
</dbReference>
<evidence type="ECO:0000256" key="8">
    <source>
        <dbReference type="ARBA" id="ARBA00022771"/>
    </source>
</evidence>
<feature type="region of interest" description="Disordered" evidence="15">
    <location>
        <begin position="203"/>
        <end position="247"/>
    </location>
</feature>
<dbReference type="CDD" id="cd16461">
    <property type="entry name" value="RING-H2_EL5-like"/>
    <property type="match status" value="1"/>
</dbReference>
<evidence type="ECO:0000256" key="12">
    <source>
        <dbReference type="ARBA" id="ARBA00023136"/>
    </source>
</evidence>
<evidence type="ECO:0000256" key="13">
    <source>
        <dbReference type="ARBA" id="ARBA00024209"/>
    </source>
</evidence>
<evidence type="ECO:0000256" key="2">
    <source>
        <dbReference type="ARBA" id="ARBA00004167"/>
    </source>
</evidence>
<keyword evidence="12 16" id="KW-0472">Membrane</keyword>
<evidence type="ECO:0000256" key="3">
    <source>
        <dbReference type="ARBA" id="ARBA00004906"/>
    </source>
</evidence>
<evidence type="ECO:0000256" key="7">
    <source>
        <dbReference type="ARBA" id="ARBA00022723"/>
    </source>
</evidence>
<evidence type="ECO:0000256" key="1">
    <source>
        <dbReference type="ARBA" id="ARBA00000900"/>
    </source>
</evidence>
<evidence type="ECO:0000256" key="6">
    <source>
        <dbReference type="ARBA" id="ARBA00022692"/>
    </source>
</evidence>
<dbReference type="EMBL" id="GHES01037248">
    <property type="protein sequence ID" value="MPA67807.1"/>
    <property type="molecule type" value="Transcribed_RNA"/>
</dbReference>
<dbReference type="InterPro" id="IPR044600">
    <property type="entry name" value="ATL1/ATL16-like"/>
</dbReference>
<dbReference type="GO" id="GO:0061630">
    <property type="term" value="F:ubiquitin protein ligase activity"/>
    <property type="evidence" value="ECO:0007669"/>
    <property type="project" value="UniProtKB-EC"/>
</dbReference>
<dbReference type="AlphaFoldDB" id="A0A5B7BFX7"/>
<dbReference type="SMART" id="SM00184">
    <property type="entry name" value="RING"/>
    <property type="match status" value="1"/>
</dbReference>
<dbReference type="Gene3D" id="3.30.40.10">
    <property type="entry name" value="Zinc/RING finger domain, C3HC4 (zinc finger)"/>
    <property type="match status" value="1"/>
</dbReference>
<evidence type="ECO:0000256" key="4">
    <source>
        <dbReference type="ARBA" id="ARBA00012483"/>
    </source>
</evidence>
<comment type="subcellular location">
    <subcellularLocation>
        <location evidence="2">Membrane</location>
        <topology evidence="2">Single-pass membrane protein</topology>
    </subcellularLocation>
</comment>
<keyword evidence="7" id="KW-0479">Metal-binding</keyword>
<keyword evidence="6 16" id="KW-0812">Transmembrane</keyword>
<proteinExistence type="inferred from homology"/>
<dbReference type="Pfam" id="PF13639">
    <property type="entry name" value="zf-RING_2"/>
    <property type="match status" value="1"/>
</dbReference>
<name>A0A5B7BFX7_DAVIN</name>
<evidence type="ECO:0000256" key="10">
    <source>
        <dbReference type="ARBA" id="ARBA00022833"/>
    </source>
</evidence>
<feature type="compositionally biased region" description="Basic and acidic residues" evidence="15">
    <location>
        <begin position="287"/>
        <end position="297"/>
    </location>
</feature>
<feature type="transmembrane region" description="Helical" evidence="16">
    <location>
        <begin position="20"/>
        <end position="46"/>
    </location>
</feature>
<keyword evidence="9" id="KW-0833">Ubl conjugation pathway</keyword>
<organism evidence="18">
    <name type="scientific">Davidia involucrata</name>
    <name type="common">Dove tree</name>
    <dbReference type="NCBI Taxonomy" id="16924"/>
    <lineage>
        <taxon>Eukaryota</taxon>
        <taxon>Viridiplantae</taxon>
        <taxon>Streptophyta</taxon>
        <taxon>Embryophyta</taxon>
        <taxon>Tracheophyta</taxon>
        <taxon>Spermatophyta</taxon>
        <taxon>Magnoliopsida</taxon>
        <taxon>eudicotyledons</taxon>
        <taxon>Gunneridae</taxon>
        <taxon>Pentapetalae</taxon>
        <taxon>asterids</taxon>
        <taxon>Cornales</taxon>
        <taxon>Nyssaceae</taxon>
        <taxon>Davidia</taxon>
    </lineage>
</organism>
<comment type="similarity">
    <text evidence="13">Belongs to the RING-type zinc finger family. ATL subfamily.</text>
</comment>
<dbReference type="GO" id="GO:0016567">
    <property type="term" value="P:protein ubiquitination"/>
    <property type="evidence" value="ECO:0007669"/>
    <property type="project" value="InterPro"/>
</dbReference>
<evidence type="ECO:0000313" key="18">
    <source>
        <dbReference type="EMBL" id="MPA67807.1"/>
    </source>
</evidence>
<accession>A0A5B7BFX7</accession>
<evidence type="ECO:0000256" key="5">
    <source>
        <dbReference type="ARBA" id="ARBA00022679"/>
    </source>
</evidence>
<comment type="catalytic activity">
    <reaction evidence="1">
        <text>S-ubiquitinyl-[E2 ubiquitin-conjugating enzyme]-L-cysteine + [acceptor protein]-L-lysine = [E2 ubiquitin-conjugating enzyme]-L-cysteine + N(6)-ubiquitinyl-[acceptor protein]-L-lysine.</text>
        <dbReference type="EC" id="2.3.2.27"/>
    </reaction>
</comment>
<dbReference type="GO" id="GO:0016020">
    <property type="term" value="C:membrane"/>
    <property type="evidence" value="ECO:0007669"/>
    <property type="project" value="UniProtKB-SubCell"/>
</dbReference>
<dbReference type="PROSITE" id="PS50089">
    <property type="entry name" value="ZF_RING_2"/>
    <property type="match status" value="1"/>
</dbReference>
<evidence type="ECO:0000256" key="11">
    <source>
        <dbReference type="ARBA" id="ARBA00022989"/>
    </source>
</evidence>
<feature type="domain" description="RING-type" evidence="17">
    <location>
        <begin position="114"/>
        <end position="156"/>
    </location>
</feature>
<dbReference type="GO" id="GO:0008270">
    <property type="term" value="F:zinc ion binding"/>
    <property type="evidence" value="ECO:0007669"/>
    <property type="project" value="UniProtKB-KW"/>
</dbReference>
<feature type="region of interest" description="Disordered" evidence="15">
    <location>
        <begin position="286"/>
        <end position="305"/>
    </location>
</feature>
<gene>
    <name evidence="18" type="ORF">Din_037248</name>
</gene>
<feature type="compositionally biased region" description="Low complexity" evidence="15">
    <location>
        <begin position="206"/>
        <end position="219"/>
    </location>
</feature>
<evidence type="ECO:0000256" key="9">
    <source>
        <dbReference type="ARBA" id="ARBA00022786"/>
    </source>
</evidence>
<sequence>MGTPSTPEPPPPGYALSGKIMLGGLVILFAVVVFMVCLHIYARWYLLRVPRRHRHRRRRRSRSRGIHIVFYDEPNNPNATTTVTAPARGLDSSVLSSLPVFLYSSKTHPDSLECAVCLSEFEDNEKGRLLPKCNHSFHIDCIGMWFLSHSTCPLCRSPVERQIPAPVLENLSDVVVSVDEPAETRPDSSSGLCFACQHDEDQMDVSSSSSSSSSSSDLSSRTKAMDMVGVSAEIPRRNESEDELGLRSPGTRLMSFKRILSFNRLTAAVSPSSGIRTSCGSTAAELDIERGMDESTHQTRPQTPR</sequence>
<evidence type="ECO:0000256" key="16">
    <source>
        <dbReference type="SAM" id="Phobius"/>
    </source>
</evidence>
<keyword evidence="10" id="KW-0862">Zinc</keyword>
<evidence type="ECO:0000259" key="17">
    <source>
        <dbReference type="PROSITE" id="PS50089"/>
    </source>
</evidence>
<dbReference type="InterPro" id="IPR001841">
    <property type="entry name" value="Znf_RING"/>
</dbReference>
<evidence type="ECO:0000256" key="14">
    <source>
        <dbReference type="PROSITE-ProRule" id="PRU00175"/>
    </source>
</evidence>
<dbReference type="EC" id="2.3.2.27" evidence="4"/>
<keyword evidence="5 18" id="KW-0808">Transferase</keyword>
<keyword evidence="11 16" id="KW-1133">Transmembrane helix</keyword>
<protein>
    <recommendedName>
        <fullName evidence="4">RING-type E3 ubiquitin transferase</fullName>
        <ecNumber evidence="4">2.3.2.27</ecNumber>
    </recommendedName>
</protein>
<comment type="pathway">
    <text evidence="3">Protein modification; protein ubiquitination.</text>
</comment>